<keyword evidence="4 9" id="KW-0256">Endoplasmic reticulum</keyword>
<evidence type="ECO:0000256" key="2">
    <source>
        <dbReference type="ARBA" id="ARBA00009289"/>
    </source>
</evidence>
<gene>
    <name evidence="11" type="ORF">GSI_01929</name>
</gene>
<keyword evidence="5" id="KW-0735">Signal-anchor</keyword>
<accession>A0A2G8SR74</accession>
<keyword evidence="12" id="KW-1185">Reference proteome</keyword>
<evidence type="ECO:0000256" key="9">
    <source>
        <dbReference type="PIRNR" id="PIRNR016089"/>
    </source>
</evidence>
<organism evidence="11 12">
    <name type="scientific">Ganoderma sinense ZZ0214-1</name>
    <dbReference type="NCBI Taxonomy" id="1077348"/>
    <lineage>
        <taxon>Eukaryota</taxon>
        <taxon>Fungi</taxon>
        <taxon>Dikarya</taxon>
        <taxon>Basidiomycota</taxon>
        <taxon>Agaricomycotina</taxon>
        <taxon>Agaricomycetes</taxon>
        <taxon>Polyporales</taxon>
        <taxon>Polyporaceae</taxon>
        <taxon>Ganoderma</taxon>
    </lineage>
</organism>
<dbReference type="OrthoDB" id="10261524at2759"/>
<evidence type="ECO:0000256" key="8">
    <source>
        <dbReference type="ARBA" id="ARBA00045670"/>
    </source>
</evidence>
<dbReference type="EMBL" id="AYKW01000002">
    <property type="protein sequence ID" value="PIL36267.1"/>
    <property type="molecule type" value="Genomic_DNA"/>
</dbReference>
<evidence type="ECO:0000256" key="4">
    <source>
        <dbReference type="ARBA" id="ARBA00022824"/>
    </source>
</evidence>
<comment type="caution">
    <text evidence="11">The sequence shown here is derived from an EMBL/GenBank/DDBJ whole genome shotgun (WGS) entry which is preliminary data.</text>
</comment>
<evidence type="ECO:0000256" key="3">
    <source>
        <dbReference type="ARBA" id="ARBA00022692"/>
    </source>
</evidence>
<keyword evidence="3 10" id="KW-0812">Transmembrane</keyword>
<comment type="function">
    <text evidence="8">Essential component of the signal peptidase complex (SPC) which catalyzes the cleavage of N-terminal signal sequences from nascent proteins as they are translocated into the lumen of the endoplasmic reticulum. Essential for the SPC catalytic activity, possibly by stabilizing and positioning the active center of the complex close to the lumenal surface. Essential for viability.</text>
</comment>
<reference evidence="11 12" key="1">
    <citation type="journal article" date="2015" name="Sci. Rep.">
        <title>Chromosome-level genome map provides insights into diverse defense mechanisms in the medicinal fungus Ganoderma sinense.</title>
        <authorList>
            <person name="Zhu Y."/>
            <person name="Xu J."/>
            <person name="Sun C."/>
            <person name="Zhou S."/>
            <person name="Xu H."/>
            <person name="Nelson D.R."/>
            <person name="Qian J."/>
            <person name="Song J."/>
            <person name="Luo H."/>
            <person name="Xiang L."/>
            <person name="Li Y."/>
            <person name="Xu Z."/>
            <person name="Ji A."/>
            <person name="Wang L."/>
            <person name="Lu S."/>
            <person name="Hayward A."/>
            <person name="Sun W."/>
            <person name="Li X."/>
            <person name="Schwartz D.C."/>
            <person name="Wang Y."/>
            <person name="Chen S."/>
        </authorList>
    </citation>
    <scope>NUCLEOTIDE SEQUENCE [LARGE SCALE GENOMIC DNA]</scope>
    <source>
        <strain evidence="11 12">ZZ0214-1</strain>
    </source>
</reference>
<evidence type="ECO:0000256" key="5">
    <source>
        <dbReference type="ARBA" id="ARBA00022968"/>
    </source>
</evidence>
<dbReference type="STRING" id="1077348.A0A2G8SR74"/>
<dbReference type="InterPro" id="IPR007653">
    <property type="entry name" value="SPC3"/>
</dbReference>
<keyword evidence="6 10" id="KW-1133">Transmembrane helix</keyword>
<sequence length="178" mass="19986">MHTIYARVNNVSAMLSTCLMVLLGAVSLSSFLLTTTPPPGHLSVTNIKVFPGNARRYANKNQDFTFVNFNLTADLTPLFNWNTKQLFLYVAAEYENKQGTKNDVVIWDRIVRRKEDAQISVAGRNKYVFREVSASFGDVPPAHYTLKYNVMPYVGVLTYGEAARTVNPVPFPESQDLS</sequence>
<comment type="subcellular location">
    <subcellularLocation>
        <location evidence="1">Endoplasmic reticulum membrane</location>
        <topology evidence="1">Single-pass type II membrane protein</topology>
    </subcellularLocation>
</comment>
<dbReference type="PIRSF" id="PIRSF016089">
    <property type="entry name" value="SPC22"/>
    <property type="match status" value="1"/>
</dbReference>
<evidence type="ECO:0000256" key="6">
    <source>
        <dbReference type="ARBA" id="ARBA00022989"/>
    </source>
</evidence>
<dbReference type="AlphaFoldDB" id="A0A2G8SR74"/>
<evidence type="ECO:0000256" key="1">
    <source>
        <dbReference type="ARBA" id="ARBA00004648"/>
    </source>
</evidence>
<dbReference type="GO" id="GO:0006465">
    <property type="term" value="P:signal peptide processing"/>
    <property type="evidence" value="ECO:0007669"/>
    <property type="project" value="UniProtKB-UniRule"/>
</dbReference>
<evidence type="ECO:0000256" key="10">
    <source>
        <dbReference type="SAM" id="Phobius"/>
    </source>
</evidence>
<dbReference type="Proteomes" id="UP000230002">
    <property type="component" value="Unassembled WGS sequence"/>
</dbReference>
<dbReference type="PANTHER" id="PTHR12804">
    <property type="entry name" value="MICROSOMAL SIGNAL PEPTIDASE 23 KD SUBUNIT SPC22/23"/>
    <property type="match status" value="1"/>
</dbReference>
<evidence type="ECO:0000313" key="11">
    <source>
        <dbReference type="EMBL" id="PIL36267.1"/>
    </source>
</evidence>
<evidence type="ECO:0000313" key="12">
    <source>
        <dbReference type="Proteomes" id="UP000230002"/>
    </source>
</evidence>
<dbReference type="GO" id="GO:0005787">
    <property type="term" value="C:signal peptidase complex"/>
    <property type="evidence" value="ECO:0007669"/>
    <property type="project" value="UniProtKB-UniRule"/>
</dbReference>
<protein>
    <recommendedName>
        <fullName evidence="9">Signal peptidase subunit 3</fullName>
    </recommendedName>
</protein>
<feature type="transmembrane region" description="Helical" evidence="10">
    <location>
        <begin position="12"/>
        <end position="33"/>
    </location>
</feature>
<name>A0A2G8SR74_9APHY</name>
<comment type="similarity">
    <text evidence="2 9">Belongs to the SPCS3 family.</text>
</comment>
<keyword evidence="7 9" id="KW-0472">Membrane</keyword>
<evidence type="ECO:0000256" key="7">
    <source>
        <dbReference type="ARBA" id="ARBA00023136"/>
    </source>
</evidence>
<dbReference type="GO" id="GO:0045047">
    <property type="term" value="P:protein targeting to ER"/>
    <property type="evidence" value="ECO:0007669"/>
    <property type="project" value="TreeGrafter"/>
</dbReference>
<proteinExistence type="inferred from homology"/>
<dbReference type="Pfam" id="PF04573">
    <property type="entry name" value="SPC22"/>
    <property type="match status" value="1"/>
</dbReference>
<dbReference type="PANTHER" id="PTHR12804:SF0">
    <property type="entry name" value="SIGNAL PEPTIDASE COMPLEX SUBUNIT 3"/>
    <property type="match status" value="1"/>
</dbReference>